<feature type="compositionally biased region" description="Basic residues" evidence="1">
    <location>
        <begin position="71"/>
        <end position="82"/>
    </location>
</feature>
<feature type="region of interest" description="Disordered" evidence="1">
    <location>
        <begin position="1"/>
        <end position="82"/>
    </location>
</feature>
<feature type="compositionally biased region" description="Low complexity" evidence="1">
    <location>
        <begin position="58"/>
        <end position="69"/>
    </location>
</feature>
<dbReference type="Proteomes" id="UP000249287">
    <property type="component" value="Segment"/>
</dbReference>
<feature type="compositionally biased region" description="Basic and acidic residues" evidence="1">
    <location>
        <begin position="7"/>
        <end position="22"/>
    </location>
</feature>
<evidence type="ECO:0000313" key="2">
    <source>
        <dbReference type="EMBL" id="AVK75610.1"/>
    </source>
</evidence>
<accession>A0A2U7UB92</accession>
<gene>
    <name evidence="2" type="ORF">pneo_cds_3</name>
</gene>
<dbReference type="RefSeq" id="YP_009481613.1">
    <property type="nucleotide sequence ID" value="NC_037666.1"/>
</dbReference>
<proteinExistence type="predicted"/>
<name>A0A2U7UB92_9VIRU</name>
<dbReference type="KEGG" id="vg:36842073"/>
<sequence length="82" mass="9799">MTKRLSQKKERQKAGKKRDNYRAHRLYTTQQRKKTGDAKREREREIQKKGRRQPTPTPTTATSTLSPSPKMRLRFYKRNKPG</sequence>
<reference evidence="2" key="1">
    <citation type="journal article" date="2018" name="Nat. Commun.">
        <title>Diversity and evolution of the emerging Pandoraviridae family.</title>
        <authorList>
            <person name="Legendre M."/>
            <person name="Fabre E."/>
            <person name="Poirot O."/>
            <person name="Jeudy S."/>
            <person name="Lartigue A."/>
            <person name="Alempic J.M."/>
            <person name="Beucher L."/>
            <person name="Philippe N."/>
            <person name="Bertaux L."/>
            <person name="Christo-Foroux E."/>
            <person name="Labadie K."/>
            <person name="Coute Y."/>
            <person name="Abergel C."/>
            <person name="Claverie J.M."/>
        </authorList>
    </citation>
    <scope>NUCLEOTIDE SEQUENCE [LARGE SCALE GENOMIC DNA]</scope>
    <source>
        <strain evidence="2">Neocaledonia</strain>
    </source>
</reference>
<protein>
    <submittedName>
        <fullName evidence="2">Uncharacterized protein</fullName>
    </submittedName>
</protein>
<evidence type="ECO:0000256" key="1">
    <source>
        <dbReference type="SAM" id="MobiDB-lite"/>
    </source>
</evidence>
<dbReference type="EMBL" id="MG011690">
    <property type="protein sequence ID" value="AVK75610.1"/>
    <property type="molecule type" value="Genomic_DNA"/>
</dbReference>
<feature type="compositionally biased region" description="Basic and acidic residues" evidence="1">
    <location>
        <begin position="34"/>
        <end position="48"/>
    </location>
</feature>
<dbReference type="GeneID" id="36842073"/>
<organism evidence="2">
    <name type="scientific">Pandoravirus neocaledonia</name>
    <dbReference type="NCBI Taxonomy" id="2107708"/>
    <lineage>
        <taxon>Viruses</taxon>
        <taxon>Pandoravirus</taxon>
    </lineage>
</organism>